<organism evidence="10 11">
    <name type="scientific">Strigamia maritima</name>
    <name type="common">European centipede</name>
    <name type="synonym">Geophilus maritimus</name>
    <dbReference type="NCBI Taxonomy" id="126957"/>
    <lineage>
        <taxon>Eukaryota</taxon>
        <taxon>Metazoa</taxon>
        <taxon>Ecdysozoa</taxon>
        <taxon>Arthropoda</taxon>
        <taxon>Myriapoda</taxon>
        <taxon>Chilopoda</taxon>
        <taxon>Pleurostigmophora</taxon>
        <taxon>Geophilomorpha</taxon>
        <taxon>Linotaeniidae</taxon>
        <taxon>Strigamia</taxon>
    </lineage>
</organism>
<dbReference type="Pfam" id="PF00110">
    <property type="entry name" value="wnt"/>
    <property type="match status" value="1"/>
</dbReference>
<dbReference type="EMBL" id="JH431466">
    <property type="status" value="NOT_ANNOTATED_CDS"/>
    <property type="molecule type" value="Genomic_DNA"/>
</dbReference>
<evidence type="ECO:0000256" key="9">
    <source>
        <dbReference type="SAM" id="Coils"/>
    </source>
</evidence>
<dbReference type="AlphaFoldDB" id="T1IT71"/>
<dbReference type="GO" id="GO:0005125">
    <property type="term" value="F:cytokine activity"/>
    <property type="evidence" value="ECO:0007669"/>
    <property type="project" value="TreeGrafter"/>
</dbReference>
<keyword evidence="5" id="KW-0272">Extracellular matrix</keyword>
<comment type="subcellular location">
    <subcellularLocation>
        <location evidence="1 8">Secreted</location>
        <location evidence="1 8">Extracellular space</location>
        <location evidence="1 8">Extracellular matrix</location>
    </subcellularLocation>
</comment>
<evidence type="ECO:0000256" key="5">
    <source>
        <dbReference type="ARBA" id="ARBA00022530"/>
    </source>
</evidence>
<dbReference type="GO" id="GO:0030182">
    <property type="term" value="P:neuron differentiation"/>
    <property type="evidence" value="ECO:0007669"/>
    <property type="project" value="TreeGrafter"/>
</dbReference>
<keyword evidence="3 8" id="KW-0217">Developmental protein</keyword>
<dbReference type="SMART" id="SM00097">
    <property type="entry name" value="WNT1"/>
    <property type="match status" value="1"/>
</dbReference>
<evidence type="ECO:0000313" key="11">
    <source>
        <dbReference type="Proteomes" id="UP000014500"/>
    </source>
</evidence>
<dbReference type="GO" id="GO:0045165">
    <property type="term" value="P:cell fate commitment"/>
    <property type="evidence" value="ECO:0007669"/>
    <property type="project" value="TreeGrafter"/>
</dbReference>
<dbReference type="InterPro" id="IPR005817">
    <property type="entry name" value="Wnt"/>
</dbReference>
<evidence type="ECO:0000256" key="2">
    <source>
        <dbReference type="ARBA" id="ARBA00005683"/>
    </source>
</evidence>
<keyword evidence="11" id="KW-1185">Reference proteome</keyword>
<accession>T1IT71</accession>
<keyword evidence="9" id="KW-0175">Coiled coil</keyword>
<evidence type="ECO:0000256" key="3">
    <source>
        <dbReference type="ARBA" id="ARBA00022473"/>
    </source>
</evidence>
<dbReference type="GO" id="GO:0005109">
    <property type="term" value="F:frizzled binding"/>
    <property type="evidence" value="ECO:0007669"/>
    <property type="project" value="TreeGrafter"/>
</dbReference>
<keyword evidence="6 8" id="KW-0879">Wnt signaling pathway</keyword>
<comment type="function">
    <text evidence="8">Ligand for members of the frizzled family of seven transmembrane receptors.</text>
</comment>
<keyword evidence="7" id="KW-1015">Disulfide bond</keyword>
<proteinExistence type="inferred from homology"/>
<reference evidence="10" key="2">
    <citation type="submission" date="2015-02" db="UniProtKB">
        <authorList>
            <consortium name="EnsemblMetazoa"/>
        </authorList>
    </citation>
    <scope>IDENTIFICATION</scope>
</reference>
<evidence type="ECO:0000256" key="4">
    <source>
        <dbReference type="ARBA" id="ARBA00022525"/>
    </source>
</evidence>
<dbReference type="GO" id="GO:0060070">
    <property type="term" value="P:canonical Wnt signaling pathway"/>
    <property type="evidence" value="ECO:0007669"/>
    <property type="project" value="TreeGrafter"/>
</dbReference>
<name>T1IT71_STRMM</name>
<dbReference type="Proteomes" id="UP000014500">
    <property type="component" value="Unassembled WGS sequence"/>
</dbReference>
<dbReference type="PANTHER" id="PTHR12027">
    <property type="entry name" value="WNT RELATED"/>
    <property type="match status" value="1"/>
</dbReference>
<protein>
    <recommendedName>
        <fullName evidence="8">Protein Wnt</fullName>
    </recommendedName>
</protein>
<evidence type="ECO:0000256" key="8">
    <source>
        <dbReference type="RuleBase" id="RU003500"/>
    </source>
</evidence>
<dbReference type="eggNOG" id="KOG3913">
    <property type="taxonomic scope" value="Eukaryota"/>
</dbReference>
<evidence type="ECO:0000256" key="7">
    <source>
        <dbReference type="ARBA" id="ARBA00023157"/>
    </source>
</evidence>
<evidence type="ECO:0000256" key="6">
    <source>
        <dbReference type="ARBA" id="ARBA00022687"/>
    </source>
</evidence>
<dbReference type="STRING" id="126957.T1IT71"/>
<evidence type="ECO:0000313" key="10">
    <source>
        <dbReference type="EnsemblMetazoa" id="SMAR004315-PA"/>
    </source>
</evidence>
<keyword evidence="4" id="KW-0964">Secreted</keyword>
<evidence type="ECO:0000256" key="1">
    <source>
        <dbReference type="ARBA" id="ARBA00004498"/>
    </source>
</evidence>
<feature type="coiled-coil region" evidence="9">
    <location>
        <begin position="162"/>
        <end position="259"/>
    </location>
</feature>
<dbReference type="EnsemblMetazoa" id="SMAR004315-RA">
    <property type="protein sequence ID" value="SMAR004315-PA"/>
    <property type="gene ID" value="SMAR004315"/>
</dbReference>
<dbReference type="PANTHER" id="PTHR12027:SF70">
    <property type="entry name" value="PROTEIN WNT-16"/>
    <property type="match status" value="1"/>
</dbReference>
<reference evidence="11" key="1">
    <citation type="submission" date="2011-05" db="EMBL/GenBank/DDBJ databases">
        <authorList>
            <person name="Richards S.R."/>
            <person name="Qu J."/>
            <person name="Jiang H."/>
            <person name="Jhangiani S.N."/>
            <person name="Agravi P."/>
            <person name="Goodspeed R."/>
            <person name="Gross S."/>
            <person name="Mandapat C."/>
            <person name="Jackson L."/>
            <person name="Mathew T."/>
            <person name="Pu L."/>
            <person name="Thornton R."/>
            <person name="Saada N."/>
            <person name="Wilczek-Boney K.B."/>
            <person name="Lee S."/>
            <person name="Kovar C."/>
            <person name="Wu Y."/>
            <person name="Scherer S.E."/>
            <person name="Worley K.C."/>
            <person name="Muzny D.M."/>
            <person name="Gibbs R."/>
        </authorList>
    </citation>
    <scope>NUCLEOTIDE SEQUENCE</scope>
    <source>
        <strain evidence="11">Brora</strain>
    </source>
</reference>
<sequence length="264" mass="31641">MHIVTTYIRSEDLRWRLVRVSWVYLGMVGISTPEEPKLEKNALNSLCTTVPGLVTQQLHVCESNPHIISAVSEGARRGIYECQYQFRHERWNCTTIDEENVFGYTITRVCPLLIEKYYMEALLSRLCHALIEKKSPFYSISGVMHCPVAVCMAIIRYFEMEYQNSEMEYKNSEMEYKNSEMEYKNSEMEYKNSEMEYKNSEMEYKNSEMEYKNSEMEYKNSEMEYKNSEMEYKNSEMEYKNSEMEYKNSEMEYKNSEIEQKFQI</sequence>
<dbReference type="GO" id="GO:0005615">
    <property type="term" value="C:extracellular space"/>
    <property type="evidence" value="ECO:0007669"/>
    <property type="project" value="TreeGrafter"/>
</dbReference>
<dbReference type="HOGENOM" id="CLU_1054941_0_0_1"/>
<comment type="similarity">
    <text evidence="2 8">Belongs to the Wnt family.</text>
</comment>